<dbReference type="GO" id="GO:0018104">
    <property type="term" value="P:peptidoglycan-protein cross-linking"/>
    <property type="evidence" value="ECO:0007669"/>
    <property type="project" value="TreeGrafter"/>
</dbReference>
<evidence type="ECO:0000256" key="4">
    <source>
        <dbReference type="ARBA" id="ARBA00022960"/>
    </source>
</evidence>
<dbReference type="PATRIC" id="fig|314722.6.peg.242"/>
<evidence type="ECO:0000256" key="8">
    <source>
        <dbReference type="SAM" id="MobiDB-lite"/>
    </source>
</evidence>
<dbReference type="GO" id="GO:0071972">
    <property type="term" value="F:peptidoglycan L,D-transpeptidase activity"/>
    <property type="evidence" value="ECO:0007669"/>
    <property type="project" value="TreeGrafter"/>
</dbReference>
<dbReference type="PANTHER" id="PTHR30582">
    <property type="entry name" value="L,D-TRANSPEPTIDASE"/>
    <property type="match status" value="1"/>
</dbReference>
<keyword evidence="6 7" id="KW-0961">Cell wall biogenesis/degradation</keyword>
<feature type="region of interest" description="Disordered" evidence="8">
    <location>
        <begin position="326"/>
        <end position="346"/>
    </location>
</feature>
<dbReference type="GO" id="GO:0071555">
    <property type="term" value="P:cell wall organization"/>
    <property type="evidence" value="ECO:0007669"/>
    <property type="project" value="UniProtKB-UniRule"/>
</dbReference>
<dbReference type="CDD" id="cd16913">
    <property type="entry name" value="YkuD_like"/>
    <property type="match status" value="1"/>
</dbReference>
<reference evidence="11 12" key="1">
    <citation type="journal article" date="2015" name="Genome Announc.">
        <title>Complete Genome Sequence of Pseudoxanthomonas suwonensis Strain J1, a Cellulose-Degrading Bacterium Isolated from Leaf- and Wood-Enriched Soil.</title>
        <authorList>
            <person name="Hou L."/>
            <person name="Jiang J."/>
            <person name="Xu Z."/>
            <person name="Zhou Y."/>
            <person name="Leung F.C."/>
        </authorList>
    </citation>
    <scope>NUCLEOTIDE SEQUENCE [LARGE SCALE GENOMIC DNA]</scope>
    <source>
        <strain evidence="11 12">J1</strain>
    </source>
</reference>
<sequence length="346" mass="36415">MRRALRALAAALLLAATAALAQDVPRGPLDLKPGEFLWHPEIAPEGPVVLVVSLDEQRAYVYRNGIAIGVSTISSGKPGKETPTGVFTILQKHKDHRSNLYNNAPMPYMQRLTWDGIALHGGALPGYPASHGCVRLPHPFAEKLYAITRNGDTVVVSDARAAPTTLVYPAVLAPVTAKGLPLAVPEGGGVDYSWDEAAAPAGQVGVVVSLADKRVYVLRGGVPIGDAPLELLSDDFAFHGTTLFVMGEGSGSHPSLLDPSRPAHRWTAYPILADGGDGSGAGAPGVDLLERPSLPVRLPPDFARRLYDVLVAGTTVLVTDLPAMRPLDAEQQPQPVLESDAGDPSP</sequence>
<feature type="domain" description="L,D-TPase catalytic" evidence="10">
    <location>
        <begin position="48"/>
        <end position="157"/>
    </location>
</feature>
<dbReference type="Pfam" id="PF03734">
    <property type="entry name" value="YkuD"/>
    <property type="match status" value="1"/>
</dbReference>
<feature type="chain" id="PRO_5002416056" description="L,D-TPase catalytic domain-containing protein" evidence="9">
    <location>
        <begin position="22"/>
        <end position="346"/>
    </location>
</feature>
<keyword evidence="5 7" id="KW-0573">Peptidoglycan synthesis</keyword>
<evidence type="ECO:0000256" key="5">
    <source>
        <dbReference type="ARBA" id="ARBA00022984"/>
    </source>
</evidence>
<evidence type="ECO:0000313" key="12">
    <source>
        <dbReference type="Proteomes" id="UP000033067"/>
    </source>
</evidence>
<name>A0A0E3Z5J7_9GAMM</name>
<keyword evidence="9" id="KW-0732">Signal</keyword>
<dbReference type="UniPathway" id="UPA00219"/>
<protein>
    <recommendedName>
        <fullName evidence="10">L,D-TPase catalytic domain-containing protein</fullName>
    </recommendedName>
</protein>
<gene>
    <name evidence="11" type="ORF">WQ53_01150</name>
</gene>
<organism evidence="11 12">
    <name type="scientific">Pseudoxanthomonas suwonensis</name>
    <dbReference type="NCBI Taxonomy" id="314722"/>
    <lineage>
        <taxon>Bacteria</taxon>
        <taxon>Pseudomonadati</taxon>
        <taxon>Pseudomonadota</taxon>
        <taxon>Gammaproteobacteria</taxon>
        <taxon>Lysobacterales</taxon>
        <taxon>Lysobacteraceae</taxon>
        <taxon>Pseudoxanthomonas</taxon>
    </lineage>
</organism>
<feature type="active site" description="Proton donor/acceptor" evidence="7">
    <location>
        <position position="120"/>
    </location>
</feature>
<dbReference type="SUPFAM" id="SSF141523">
    <property type="entry name" value="L,D-transpeptidase catalytic domain-like"/>
    <property type="match status" value="1"/>
</dbReference>
<comment type="similarity">
    <text evidence="2">Belongs to the YkuD family.</text>
</comment>
<proteinExistence type="inferred from homology"/>
<dbReference type="Gene3D" id="2.40.440.10">
    <property type="entry name" value="L,D-transpeptidase catalytic domain-like"/>
    <property type="match status" value="1"/>
</dbReference>
<dbReference type="NCBIfam" id="NF004785">
    <property type="entry name" value="PRK06132.1-2"/>
    <property type="match status" value="1"/>
</dbReference>
<comment type="pathway">
    <text evidence="1 7">Cell wall biogenesis; peptidoglycan biosynthesis.</text>
</comment>
<evidence type="ECO:0000256" key="3">
    <source>
        <dbReference type="ARBA" id="ARBA00022679"/>
    </source>
</evidence>
<evidence type="ECO:0000256" key="9">
    <source>
        <dbReference type="SAM" id="SignalP"/>
    </source>
</evidence>
<evidence type="ECO:0000256" key="7">
    <source>
        <dbReference type="PROSITE-ProRule" id="PRU01373"/>
    </source>
</evidence>
<dbReference type="GO" id="GO:0016740">
    <property type="term" value="F:transferase activity"/>
    <property type="evidence" value="ECO:0007669"/>
    <property type="project" value="UniProtKB-KW"/>
</dbReference>
<dbReference type="PROSITE" id="PS52029">
    <property type="entry name" value="LD_TPASE"/>
    <property type="match status" value="1"/>
</dbReference>
<dbReference type="EMBL" id="CP011144">
    <property type="protein sequence ID" value="AKC88108.1"/>
    <property type="molecule type" value="Genomic_DNA"/>
</dbReference>
<dbReference type="InterPro" id="IPR038063">
    <property type="entry name" value="Transpep_catalytic_dom"/>
</dbReference>
<dbReference type="InterPro" id="IPR050979">
    <property type="entry name" value="LD-transpeptidase"/>
</dbReference>
<feature type="active site" description="Nucleophile" evidence="7">
    <location>
        <position position="133"/>
    </location>
</feature>
<evidence type="ECO:0000313" key="11">
    <source>
        <dbReference type="EMBL" id="AKC88108.1"/>
    </source>
</evidence>
<evidence type="ECO:0000259" key="10">
    <source>
        <dbReference type="PROSITE" id="PS52029"/>
    </source>
</evidence>
<dbReference type="InterPro" id="IPR005490">
    <property type="entry name" value="LD_TPept_cat_dom"/>
</dbReference>
<dbReference type="AlphaFoldDB" id="A0A0E3Z5J7"/>
<feature type="signal peptide" evidence="9">
    <location>
        <begin position="1"/>
        <end position="21"/>
    </location>
</feature>
<evidence type="ECO:0000256" key="1">
    <source>
        <dbReference type="ARBA" id="ARBA00004752"/>
    </source>
</evidence>
<evidence type="ECO:0000256" key="6">
    <source>
        <dbReference type="ARBA" id="ARBA00023316"/>
    </source>
</evidence>
<keyword evidence="3" id="KW-0808">Transferase</keyword>
<dbReference type="GO" id="GO:0005576">
    <property type="term" value="C:extracellular region"/>
    <property type="evidence" value="ECO:0007669"/>
    <property type="project" value="TreeGrafter"/>
</dbReference>
<dbReference type="PANTHER" id="PTHR30582:SF2">
    <property type="entry name" value="L,D-TRANSPEPTIDASE YCIB-RELATED"/>
    <property type="match status" value="1"/>
</dbReference>
<accession>A0A0E3Z5J7</accession>
<dbReference type="GO" id="GO:0008360">
    <property type="term" value="P:regulation of cell shape"/>
    <property type="evidence" value="ECO:0007669"/>
    <property type="project" value="UniProtKB-UniRule"/>
</dbReference>
<keyword evidence="4 7" id="KW-0133">Cell shape</keyword>
<keyword evidence="12" id="KW-1185">Reference proteome</keyword>
<dbReference type="KEGG" id="psuw:WQ53_01150"/>
<dbReference type="Proteomes" id="UP000033067">
    <property type="component" value="Chromosome"/>
</dbReference>
<evidence type="ECO:0000256" key="2">
    <source>
        <dbReference type="ARBA" id="ARBA00005992"/>
    </source>
</evidence>